<proteinExistence type="predicted"/>
<reference evidence="2 3" key="1">
    <citation type="submission" date="2016-11" db="EMBL/GenBank/DDBJ databases">
        <authorList>
            <person name="Jaros S."/>
            <person name="Januszkiewicz K."/>
            <person name="Wedrychowicz H."/>
        </authorList>
    </citation>
    <scope>NUCLEOTIDE SEQUENCE [LARGE SCALE GENOMIC DNA]</scope>
    <source>
        <strain evidence="2 3">DSM 18899</strain>
    </source>
</reference>
<evidence type="ECO:0000313" key="2">
    <source>
        <dbReference type="EMBL" id="SFZ79562.1"/>
    </source>
</evidence>
<dbReference type="OrthoDB" id="8660079at2"/>
<protein>
    <submittedName>
        <fullName evidence="2">Muramidase (Phage lambda lysozyme)</fullName>
    </submittedName>
</protein>
<dbReference type="Gene3D" id="1.10.530.10">
    <property type="match status" value="1"/>
</dbReference>
<dbReference type="STRING" id="1121279.SAMN02745887_03751"/>
<sequence length="421" mass="46872">MIGKKSAGLRLKDTQSTPVQSGEKLDDAGLVKLKALIDFAEAQVLLDYKATFPKARGLSATVRSAYTEQESPKFVSKEASAFKGRCLAYVKIALWKSGYANNITGTENAKDSGPDWVKFGFKDVTNSLPQVEVDYGICFTADEAKLKKQHANLKQKKMDGRISPVEYLERVSKLPPEPAGRGITHVQANLMYTLPGDVIVYEQVKPTDTSAAGHIDIRTYHGFVSDAAWGIMPALGGTGRGSKRYRVTGVYRKSSDTLAWARVQAFLRIIREHEAKGFKDPYHALRFDPKERSNPFVTFSNFSDHPHSINKIDKPAGAYQIKPDTWKRVTEQLTGWSKEFSPEGQDRAALLLLQIRNETRPDGAMSKTALGYILEEKIEDAAIKTKLHNEWAFLPGGGKQSQINMSDLKSKFAKYVQEHAK</sequence>
<dbReference type="Gene3D" id="3.90.1720.10">
    <property type="entry name" value="endopeptidase domain like (from Nostoc punctiforme)"/>
    <property type="match status" value="1"/>
</dbReference>
<evidence type="ECO:0000256" key="1">
    <source>
        <dbReference type="SAM" id="MobiDB-lite"/>
    </source>
</evidence>
<name>A0A1K2HTG0_9NEIS</name>
<organism evidence="2 3">
    <name type="scientific">Chitinimonas taiwanensis DSM 18899</name>
    <dbReference type="NCBI Taxonomy" id="1121279"/>
    <lineage>
        <taxon>Bacteria</taxon>
        <taxon>Pseudomonadati</taxon>
        <taxon>Pseudomonadota</taxon>
        <taxon>Betaproteobacteria</taxon>
        <taxon>Neisseriales</taxon>
        <taxon>Chitinibacteraceae</taxon>
        <taxon>Chitinimonas</taxon>
    </lineage>
</organism>
<dbReference type="Proteomes" id="UP000186513">
    <property type="component" value="Unassembled WGS sequence"/>
</dbReference>
<keyword evidence="3" id="KW-1185">Reference proteome</keyword>
<dbReference type="SUPFAM" id="SSF53955">
    <property type="entry name" value="Lysozyme-like"/>
    <property type="match status" value="1"/>
</dbReference>
<dbReference type="EMBL" id="FPKR01000020">
    <property type="protein sequence ID" value="SFZ79562.1"/>
    <property type="molecule type" value="Genomic_DNA"/>
</dbReference>
<evidence type="ECO:0000313" key="3">
    <source>
        <dbReference type="Proteomes" id="UP000186513"/>
    </source>
</evidence>
<dbReference type="InterPro" id="IPR023346">
    <property type="entry name" value="Lysozyme-like_dom_sf"/>
</dbReference>
<feature type="region of interest" description="Disordered" evidence="1">
    <location>
        <begin position="1"/>
        <end position="22"/>
    </location>
</feature>
<dbReference type="AlphaFoldDB" id="A0A1K2HTG0"/>
<accession>A0A1K2HTG0</accession>
<dbReference type="RefSeq" id="WP_139256237.1">
    <property type="nucleotide sequence ID" value="NZ_FPKR01000020.1"/>
</dbReference>
<gene>
    <name evidence="2" type="ORF">SAMN02745887_03751</name>
</gene>